<dbReference type="SUPFAM" id="SSF52172">
    <property type="entry name" value="CheY-like"/>
    <property type="match status" value="1"/>
</dbReference>
<dbReference type="GO" id="GO:0000156">
    <property type="term" value="F:phosphorelay response regulator activity"/>
    <property type="evidence" value="ECO:0007669"/>
    <property type="project" value="TreeGrafter"/>
</dbReference>
<evidence type="ECO:0000259" key="6">
    <source>
        <dbReference type="PROSITE" id="PS50110"/>
    </source>
</evidence>
<feature type="domain" description="OmpR/PhoB-type" evidence="7">
    <location>
        <begin position="125"/>
        <end position="222"/>
    </location>
</feature>
<dbReference type="PROSITE" id="PS51755">
    <property type="entry name" value="OMPR_PHOB"/>
    <property type="match status" value="1"/>
</dbReference>
<dbReference type="EMBL" id="FNGY01000008">
    <property type="protein sequence ID" value="SDN59649.1"/>
    <property type="molecule type" value="Genomic_DNA"/>
</dbReference>
<evidence type="ECO:0000313" key="9">
    <source>
        <dbReference type="Proteomes" id="UP000183200"/>
    </source>
</evidence>
<feature type="domain" description="Response regulatory" evidence="6">
    <location>
        <begin position="3"/>
        <end position="117"/>
    </location>
</feature>
<dbReference type="PANTHER" id="PTHR48111:SF40">
    <property type="entry name" value="PHOSPHATE REGULON TRANSCRIPTIONAL REGULATORY PROTEIN PHOB"/>
    <property type="match status" value="1"/>
</dbReference>
<evidence type="ECO:0000259" key="7">
    <source>
        <dbReference type="PROSITE" id="PS51755"/>
    </source>
</evidence>
<dbReference type="Pfam" id="PF00486">
    <property type="entry name" value="Trans_reg_C"/>
    <property type="match status" value="1"/>
</dbReference>
<dbReference type="CDD" id="cd00383">
    <property type="entry name" value="trans_reg_C"/>
    <property type="match status" value="1"/>
</dbReference>
<dbReference type="GO" id="GO:0032993">
    <property type="term" value="C:protein-DNA complex"/>
    <property type="evidence" value="ECO:0007669"/>
    <property type="project" value="TreeGrafter"/>
</dbReference>
<dbReference type="SMART" id="SM00862">
    <property type="entry name" value="Trans_reg_C"/>
    <property type="match status" value="1"/>
</dbReference>
<name>A0A1H0CP35_9SPHI</name>
<evidence type="ECO:0000256" key="3">
    <source>
        <dbReference type="ARBA" id="ARBA00023125"/>
    </source>
</evidence>
<protein>
    <submittedName>
        <fullName evidence="8">DNA-binding response regulator, OmpR family, contains REC and winged-helix (WHTH) domain</fullName>
    </submittedName>
</protein>
<dbReference type="InterPro" id="IPR036388">
    <property type="entry name" value="WH-like_DNA-bd_sf"/>
</dbReference>
<dbReference type="RefSeq" id="WP_074611131.1">
    <property type="nucleotide sequence ID" value="NZ_FNGY01000008.1"/>
</dbReference>
<keyword evidence="1 4" id="KW-0597">Phosphoprotein</keyword>
<feature type="modified residue" description="4-aspartylphosphate" evidence="4">
    <location>
        <position position="52"/>
    </location>
</feature>
<accession>A0A1H0CP35</accession>
<dbReference type="GO" id="GO:0006355">
    <property type="term" value="P:regulation of DNA-templated transcription"/>
    <property type="evidence" value="ECO:0007669"/>
    <property type="project" value="InterPro"/>
</dbReference>
<feature type="DNA-binding region" description="OmpR/PhoB-type" evidence="5">
    <location>
        <begin position="125"/>
        <end position="222"/>
    </location>
</feature>
<evidence type="ECO:0000256" key="1">
    <source>
        <dbReference type="ARBA" id="ARBA00022553"/>
    </source>
</evidence>
<dbReference type="InterPro" id="IPR001867">
    <property type="entry name" value="OmpR/PhoB-type_DNA-bd"/>
</dbReference>
<keyword evidence="9" id="KW-1185">Reference proteome</keyword>
<dbReference type="CDD" id="cd17574">
    <property type="entry name" value="REC_OmpR"/>
    <property type="match status" value="1"/>
</dbReference>
<evidence type="ECO:0000256" key="5">
    <source>
        <dbReference type="PROSITE-ProRule" id="PRU01091"/>
    </source>
</evidence>
<dbReference type="Gene3D" id="3.40.50.2300">
    <property type="match status" value="1"/>
</dbReference>
<organism evidence="8 9">
    <name type="scientific">Pedobacter steynii</name>
    <dbReference type="NCBI Taxonomy" id="430522"/>
    <lineage>
        <taxon>Bacteria</taxon>
        <taxon>Pseudomonadati</taxon>
        <taxon>Bacteroidota</taxon>
        <taxon>Sphingobacteriia</taxon>
        <taxon>Sphingobacteriales</taxon>
        <taxon>Sphingobacteriaceae</taxon>
        <taxon>Pedobacter</taxon>
    </lineage>
</organism>
<reference evidence="9" key="1">
    <citation type="submission" date="2016-10" db="EMBL/GenBank/DDBJ databases">
        <authorList>
            <person name="Varghese N."/>
            <person name="Submissions S."/>
        </authorList>
    </citation>
    <scope>NUCLEOTIDE SEQUENCE [LARGE SCALE GENOMIC DNA]</scope>
    <source>
        <strain evidence="9">DSM 19110</strain>
    </source>
</reference>
<dbReference type="PROSITE" id="PS50110">
    <property type="entry name" value="RESPONSE_REGULATORY"/>
    <property type="match status" value="1"/>
</dbReference>
<proteinExistence type="predicted"/>
<dbReference type="GO" id="GO:0000976">
    <property type="term" value="F:transcription cis-regulatory region binding"/>
    <property type="evidence" value="ECO:0007669"/>
    <property type="project" value="TreeGrafter"/>
</dbReference>
<keyword evidence="3 5" id="KW-0238">DNA-binding</keyword>
<gene>
    <name evidence="8" type="ORF">SAMN05421820_108176</name>
</gene>
<dbReference type="Proteomes" id="UP000183200">
    <property type="component" value="Unassembled WGS sequence"/>
</dbReference>
<dbReference type="InterPro" id="IPR001789">
    <property type="entry name" value="Sig_transdc_resp-reg_receiver"/>
</dbReference>
<evidence type="ECO:0000256" key="4">
    <source>
        <dbReference type="PROSITE-ProRule" id="PRU00169"/>
    </source>
</evidence>
<dbReference type="InterPro" id="IPR011006">
    <property type="entry name" value="CheY-like_superfamily"/>
</dbReference>
<dbReference type="InterPro" id="IPR039420">
    <property type="entry name" value="WalR-like"/>
</dbReference>
<dbReference type="OrthoDB" id="9790442at2"/>
<dbReference type="SMART" id="SM00448">
    <property type="entry name" value="REC"/>
    <property type="match status" value="1"/>
</dbReference>
<dbReference type="Pfam" id="PF00072">
    <property type="entry name" value="Response_reg"/>
    <property type="match status" value="1"/>
</dbReference>
<evidence type="ECO:0000313" key="8">
    <source>
        <dbReference type="EMBL" id="SDN59649.1"/>
    </source>
</evidence>
<dbReference type="GO" id="GO:0005829">
    <property type="term" value="C:cytosol"/>
    <property type="evidence" value="ECO:0007669"/>
    <property type="project" value="TreeGrafter"/>
</dbReference>
<sequence>MIDVLFLEDEAGMAEIVVESLKFEGFWVRHYLNGREAFESFKLFRPDIIILDIITPELNGFHLAEKIREMDDHVPIIFATARIQIKDVLKGFEIGASDYMKKPYSIKELIARMHSHLKKTNKIDYPKYSVGNYAFDSRMHELCINGVSSSLSYRESELLKKLIEHKNGVVTKKELLEELWDQNNFFTGRSLAVFISRLRKFLREDPRIRILTVRNIGYILEIRDKR</sequence>
<dbReference type="PANTHER" id="PTHR48111">
    <property type="entry name" value="REGULATOR OF RPOS"/>
    <property type="match status" value="1"/>
</dbReference>
<keyword evidence="2" id="KW-0902">Two-component regulatory system</keyword>
<dbReference type="AlphaFoldDB" id="A0A1H0CP35"/>
<evidence type="ECO:0000256" key="2">
    <source>
        <dbReference type="ARBA" id="ARBA00023012"/>
    </source>
</evidence>
<dbReference type="Gene3D" id="1.10.10.10">
    <property type="entry name" value="Winged helix-like DNA-binding domain superfamily/Winged helix DNA-binding domain"/>
    <property type="match status" value="1"/>
</dbReference>